<dbReference type="Gene3D" id="2.40.100.10">
    <property type="entry name" value="Cyclophilin-like"/>
    <property type="match status" value="1"/>
</dbReference>
<dbReference type="InterPro" id="IPR017853">
    <property type="entry name" value="GH"/>
</dbReference>
<dbReference type="InterPro" id="IPR029000">
    <property type="entry name" value="Cyclophilin-like_dom_sf"/>
</dbReference>
<name>A0A7U7JS53_9STAP</name>
<dbReference type="SUPFAM" id="SSF50891">
    <property type="entry name" value="Cyclophilin-like"/>
    <property type="match status" value="1"/>
</dbReference>
<organism evidence="3 4">
    <name type="scientific">Staphylococcus argenteus</name>
    <dbReference type="NCBI Taxonomy" id="985002"/>
    <lineage>
        <taxon>Bacteria</taxon>
        <taxon>Bacillati</taxon>
        <taxon>Bacillota</taxon>
        <taxon>Bacilli</taxon>
        <taxon>Bacillales</taxon>
        <taxon>Staphylococcaceae</taxon>
        <taxon>Staphylococcus</taxon>
    </lineage>
</organism>
<dbReference type="PANTHER" id="PTHR38435:SF2">
    <property type="entry name" value="DUF871 DOMAIN-CONTAINING PROTEIN"/>
    <property type="match status" value="1"/>
</dbReference>
<accession>A0A7U7JS53</accession>
<dbReference type="Pfam" id="PF05913">
    <property type="entry name" value="MupG_C"/>
    <property type="match status" value="1"/>
</dbReference>
<dbReference type="PANTHER" id="PTHR38435">
    <property type="match status" value="1"/>
</dbReference>
<dbReference type="Proteomes" id="UP000236509">
    <property type="component" value="Unassembled WGS sequence"/>
</dbReference>
<keyword evidence="4" id="KW-1185">Reference proteome</keyword>
<dbReference type="InterPro" id="IPR043894">
    <property type="entry name" value="MupG_C"/>
</dbReference>
<gene>
    <name evidence="3" type="ORF">BN1326_30056</name>
</gene>
<dbReference type="InterPro" id="IPR008589">
    <property type="entry name" value="MupG"/>
</dbReference>
<evidence type="ECO:0000259" key="2">
    <source>
        <dbReference type="Pfam" id="PF19200"/>
    </source>
</evidence>
<dbReference type="InterPro" id="IPR043797">
    <property type="entry name" value="MupG_N"/>
</dbReference>
<reference evidence="3 4" key="1">
    <citation type="submission" date="2015-04" db="EMBL/GenBank/DDBJ databases">
        <authorList>
            <person name="Cao L."/>
            <person name="Gao C.H."/>
        </authorList>
    </citation>
    <scope>NUCLEOTIDE SEQUENCE [LARGE SCALE GENOMIC DNA]</scope>
    <source>
        <strain evidence="3 4">SH3</strain>
    </source>
</reference>
<evidence type="ECO:0000313" key="3">
    <source>
        <dbReference type="EMBL" id="CRI20276.1"/>
    </source>
</evidence>
<evidence type="ECO:0000313" key="4">
    <source>
        <dbReference type="Proteomes" id="UP000236509"/>
    </source>
</evidence>
<protein>
    <recommendedName>
        <fullName evidence="5">Outer surface protein</fullName>
    </recommendedName>
</protein>
<dbReference type="InterPro" id="IPR013785">
    <property type="entry name" value="Aldolase_TIM"/>
</dbReference>
<evidence type="ECO:0000259" key="1">
    <source>
        <dbReference type="Pfam" id="PF05913"/>
    </source>
</evidence>
<dbReference type="Gene3D" id="3.20.20.70">
    <property type="entry name" value="Aldolase class I"/>
    <property type="match status" value="1"/>
</dbReference>
<dbReference type="AlphaFoldDB" id="A0A7U7JS53"/>
<evidence type="ECO:0008006" key="5">
    <source>
        <dbReference type="Google" id="ProtNLM"/>
    </source>
</evidence>
<feature type="domain" description="6-phospho-N-acetylmuramidase N-terminal" evidence="2">
    <location>
        <begin position="2"/>
        <end position="221"/>
    </location>
</feature>
<dbReference type="SUPFAM" id="SSF51445">
    <property type="entry name" value="(Trans)glycosidases"/>
    <property type="match status" value="1"/>
</dbReference>
<sequence length="354" mass="40683">MTGFSVYLGQPLDEAYIKRMINLGYQTIFTSIQIPEEDDETKYHYFTQLLNLLQHEQVTYLIDANPSILTPSFYEHLRQYDAQFMIRIDYSTSIETIEAIMAQGFKCCLNASIISRELLTNLHQHLNDFTLLSFCHNYYPRPDTGLSADWVKKKNEYIYQFNKKAQIYGFIVGTDLRGPLHKGLPTIELTRYDHPVVAANVLQDVGITDVLVGDPKIEKRLAIQLIDFCNCRHFSLAINEDFDEQVAFLFDIQHKVRPDNPEKVIRSETSREINSQTIQPHHTVQRHIGSVTVDNLKNGRYQGELQIVRHPLSAHDNVNVVAQIIKEDLPLLNCIAPNDTFNFQKLGSVKSNGK</sequence>
<proteinExistence type="predicted"/>
<dbReference type="RefSeq" id="WP_031787997.1">
    <property type="nucleotide sequence ID" value="NZ_AP018562.1"/>
</dbReference>
<dbReference type="Pfam" id="PF19200">
    <property type="entry name" value="MupG_N"/>
    <property type="match status" value="1"/>
</dbReference>
<feature type="domain" description="6-phospho-N-acetylmuramidase C-terminal" evidence="1">
    <location>
        <begin position="237"/>
        <end position="344"/>
    </location>
</feature>
<comment type="caution">
    <text evidence="3">The sequence shown here is derived from an EMBL/GenBank/DDBJ whole genome shotgun (WGS) entry which is preliminary data.</text>
</comment>
<dbReference type="EMBL" id="CVOU01000015">
    <property type="protein sequence ID" value="CRI20276.1"/>
    <property type="molecule type" value="Genomic_DNA"/>
</dbReference>